<dbReference type="PROSITE" id="PS50297">
    <property type="entry name" value="ANK_REP_REGION"/>
    <property type="match status" value="2"/>
</dbReference>
<dbReference type="Pfam" id="PF00023">
    <property type="entry name" value="Ank"/>
    <property type="match status" value="1"/>
</dbReference>
<dbReference type="Proteomes" id="UP000515153">
    <property type="component" value="Unplaced"/>
</dbReference>
<feature type="repeat" description="ANK" evidence="2">
    <location>
        <begin position="926"/>
        <end position="958"/>
    </location>
</feature>
<dbReference type="RefSeq" id="XP_030978044.1">
    <property type="nucleotide sequence ID" value="XM_031129623.1"/>
</dbReference>
<proteinExistence type="predicted"/>
<keyword evidence="1" id="KW-0677">Repeat</keyword>
<evidence type="ECO:0000256" key="2">
    <source>
        <dbReference type="PROSITE-ProRule" id="PRU00023"/>
    </source>
</evidence>
<dbReference type="SUPFAM" id="SSF53167">
    <property type="entry name" value="Purine and uridine phosphorylases"/>
    <property type="match status" value="1"/>
</dbReference>
<organism evidence="4 5">
    <name type="scientific">Pyricularia grisea</name>
    <name type="common">Crabgrass-specific blast fungus</name>
    <name type="synonym">Magnaporthe grisea</name>
    <dbReference type="NCBI Taxonomy" id="148305"/>
    <lineage>
        <taxon>Eukaryota</taxon>
        <taxon>Fungi</taxon>
        <taxon>Dikarya</taxon>
        <taxon>Ascomycota</taxon>
        <taxon>Pezizomycotina</taxon>
        <taxon>Sordariomycetes</taxon>
        <taxon>Sordariomycetidae</taxon>
        <taxon>Magnaporthales</taxon>
        <taxon>Pyriculariaceae</taxon>
        <taxon>Pyricularia</taxon>
    </lineage>
</organism>
<protein>
    <recommendedName>
        <fullName evidence="3">Nephrocystin 3-like N-terminal domain-containing protein</fullName>
    </recommendedName>
</protein>
<dbReference type="GO" id="GO:0009116">
    <property type="term" value="P:nucleoside metabolic process"/>
    <property type="evidence" value="ECO:0007669"/>
    <property type="project" value="InterPro"/>
</dbReference>
<dbReference type="Gene3D" id="3.40.50.1580">
    <property type="entry name" value="Nucleoside phosphorylase domain"/>
    <property type="match status" value="1"/>
</dbReference>
<keyword evidence="2" id="KW-0040">ANK repeat</keyword>
<dbReference type="KEGG" id="pgri:PgNI_09641"/>
<dbReference type="Pfam" id="PF24883">
    <property type="entry name" value="NPHP3_N"/>
    <property type="match status" value="1"/>
</dbReference>
<dbReference type="InterPro" id="IPR036770">
    <property type="entry name" value="Ankyrin_rpt-contain_sf"/>
</dbReference>
<dbReference type="Gene3D" id="3.40.50.300">
    <property type="entry name" value="P-loop containing nucleotide triphosphate hydrolases"/>
    <property type="match status" value="1"/>
</dbReference>
<dbReference type="PROSITE" id="PS50088">
    <property type="entry name" value="ANK_REPEAT"/>
    <property type="match status" value="2"/>
</dbReference>
<evidence type="ECO:0000313" key="4">
    <source>
        <dbReference type="Proteomes" id="UP000515153"/>
    </source>
</evidence>
<dbReference type="GO" id="GO:0003824">
    <property type="term" value="F:catalytic activity"/>
    <property type="evidence" value="ECO:0007669"/>
    <property type="project" value="InterPro"/>
</dbReference>
<reference evidence="5" key="3">
    <citation type="submission" date="2025-08" db="UniProtKB">
        <authorList>
            <consortium name="RefSeq"/>
        </authorList>
    </citation>
    <scope>IDENTIFICATION</scope>
    <source>
        <strain evidence="5">NI907</strain>
    </source>
</reference>
<dbReference type="SUPFAM" id="SSF48403">
    <property type="entry name" value="Ankyrin repeat"/>
    <property type="match status" value="1"/>
</dbReference>
<sequence length="988" mass="110645">MPSNSEYTIGWIAAIETELVAASLFLDEAHGPPESQDANDSNVYKLGSMGRHKVVIACLPQSEYGLSSAAVVATNMLRSFPNIRIGLMVGIAGGAPRDGHDIRLGDVVVSARSGAKGAVFQYDYGKAIQNEPFTYTQLLNQPPAILRAAVTSLSAQHQQEGHDFESQIARILQKPRLKKYRRPPPASDKLCKPDVVHSSSCTKVCGGNPEHLVTREPRDEDEDDPIVHYGIIASANQLMKDAEARDRLAAEHDVLCFEMEAAGLMNNFPCLVIRGICDYSDSHKNKEWQGFAAMMAAAYAKALLGVIVPDRITAERTINEAIGSVERKVNMVEEKVTTLQSNAHIENIKRWLSPADPSTNANRAKGLRHPGTGTWLLENHKFKEWQDGPCRQLWLRALVGCGKTVLCAAVLEQLAQLDCLVLSFFFDFGDAAKQTRDCMLRALVFQLYLNQPESQSREYLDKLFQTICKGGDRQPSGDELWECLKSMLKTARKKVYIVLDALDESKTRRELTMWIKDVVSGPELHQLHLIFTSRPEPDFDCIPSLIGRDNCLELDKEAVNADIRAYVLSRLENDDEFVNKKLPEDLIEDISNRIGNGADGMFRWASCQLQTLSECASVFDIRSALRDLPRDLKETYTRMVENIPEPFEKAAIRLLTFLVHCERPLKLSEGKDVIATTETEPEGFDWDRRPFDEAVLRHCPGMITIILVQTYEGIIYELHLAHFSIKEFLLGRTNFEIPTACICIVKTCLLYLTFIPKYYDDIRLDFPLAQLAARLWTTHAYQAQASDEASKEITPDVVKLFQSYGTFQLWGQLYQPEYPKYPSLRPPSGSGLYYVCFMGLKEVAIHFLHNGADVNAQGARYGNALQAASCQGHADIVILLLENGADVNARGGRYGNALQAAICEYYTDIVTLLLENGADVNLQGCYYKSALQAAIYEGHTHIVRLLLKNGADVNAKGDGEFQSAYEIARNLYNKDIVQLLQHYRRKTQ</sequence>
<dbReference type="SMART" id="SM00248">
    <property type="entry name" value="ANK"/>
    <property type="match status" value="4"/>
</dbReference>
<dbReference type="AlphaFoldDB" id="A0A6P8AT42"/>
<dbReference type="Pfam" id="PF12796">
    <property type="entry name" value="Ank_2"/>
    <property type="match status" value="1"/>
</dbReference>
<dbReference type="InterPro" id="IPR002110">
    <property type="entry name" value="Ankyrin_rpt"/>
</dbReference>
<evidence type="ECO:0000313" key="5">
    <source>
        <dbReference type="RefSeq" id="XP_030978044.1"/>
    </source>
</evidence>
<dbReference type="PANTHER" id="PTHR46082">
    <property type="entry name" value="ATP/GTP-BINDING PROTEIN-RELATED"/>
    <property type="match status" value="1"/>
</dbReference>
<dbReference type="SUPFAM" id="SSF52540">
    <property type="entry name" value="P-loop containing nucleoside triphosphate hydrolases"/>
    <property type="match status" value="1"/>
</dbReference>
<keyword evidence="4" id="KW-1185">Reference proteome</keyword>
<dbReference type="PANTHER" id="PTHR46082:SF11">
    <property type="entry name" value="AAA+ ATPASE DOMAIN-CONTAINING PROTEIN-RELATED"/>
    <property type="match status" value="1"/>
</dbReference>
<reference evidence="5" key="2">
    <citation type="submission" date="2019-10" db="EMBL/GenBank/DDBJ databases">
        <authorList>
            <consortium name="NCBI Genome Project"/>
        </authorList>
    </citation>
    <scope>NUCLEOTIDE SEQUENCE</scope>
    <source>
        <strain evidence="5">NI907</strain>
    </source>
</reference>
<dbReference type="InterPro" id="IPR027417">
    <property type="entry name" value="P-loop_NTPase"/>
</dbReference>
<feature type="repeat" description="ANK" evidence="2">
    <location>
        <begin position="860"/>
        <end position="892"/>
    </location>
</feature>
<name>A0A6P8AT42_PYRGI</name>
<gene>
    <name evidence="5" type="ORF">PgNI_09641</name>
</gene>
<dbReference type="GeneID" id="41964531"/>
<dbReference type="Gene3D" id="1.25.40.20">
    <property type="entry name" value="Ankyrin repeat-containing domain"/>
    <property type="match status" value="1"/>
</dbReference>
<feature type="domain" description="Nephrocystin 3-like N-terminal" evidence="3">
    <location>
        <begin position="371"/>
        <end position="534"/>
    </location>
</feature>
<reference evidence="5" key="1">
    <citation type="journal article" date="2019" name="Mol. Biol. Evol.">
        <title>Blast fungal genomes show frequent chromosomal changes, gene gains and losses, and effector gene turnover.</title>
        <authorList>
            <person name="Gomez Luciano L.B."/>
            <person name="Jason Tsai I."/>
            <person name="Chuma I."/>
            <person name="Tosa Y."/>
            <person name="Chen Y.H."/>
            <person name="Li J.Y."/>
            <person name="Li M.Y."/>
            <person name="Jade Lu M.Y."/>
            <person name="Nakayashiki H."/>
            <person name="Li W.H."/>
        </authorList>
    </citation>
    <scope>NUCLEOTIDE SEQUENCE</scope>
    <source>
        <strain evidence="5">NI907</strain>
    </source>
</reference>
<evidence type="ECO:0000256" key="1">
    <source>
        <dbReference type="ARBA" id="ARBA00022737"/>
    </source>
</evidence>
<dbReference type="InterPro" id="IPR035994">
    <property type="entry name" value="Nucleoside_phosphorylase_sf"/>
</dbReference>
<dbReference type="InterPro" id="IPR053137">
    <property type="entry name" value="NLR-like"/>
</dbReference>
<accession>A0A6P8AT42</accession>
<evidence type="ECO:0000259" key="3">
    <source>
        <dbReference type="Pfam" id="PF24883"/>
    </source>
</evidence>
<dbReference type="InterPro" id="IPR056884">
    <property type="entry name" value="NPHP3-like_N"/>
</dbReference>